<reference evidence="9 10" key="1">
    <citation type="submission" date="2019-02" db="EMBL/GenBank/DDBJ databases">
        <title>Deep-cultivation of Planctomycetes and their phenomic and genomic characterization uncovers novel biology.</title>
        <authorList>
            <person name="Wiegand S."/>
            <person name="Jogler M."/>
            <person name="Boedeker C."/>
            <person name="Pinto D."/>
            <person name="Vollmers J."/>
            <person name="Rivas-Marin E."/>
            <person name="Kohn T."/>
            <person name="Peeters S.H."/>
            <person name="Heuer A."/>
            <person name="Rast P."/>
            <person name="Oberbeckmann S."/>
            <person name="Bunk B."/>
            <person name="Jeske O."/>
            <person name="Meyerdierks A."/>
            <person name="Storesund J.E."/>
            <person name="Kallscheuer N."/>
            <person name="Luecker S."/>
            <person name="Lage O.M."/>
            <person name="Pohl T."/>
            <person name="Merkel B.J."/>
            <person name="Hornburger P."/>
            <person name="Mueller R.-W."/>
            <person name="Bruemmer F."/>
            <person name="Labrenz M."/>
            <person name="Spormann A.M."/>
            <person name="Op den Camp H."/>
            <person name="Overmann J."/>
            <person name="Amann R."/>
            <person name="Jetten M.S.M."/>
            <person name="Mascher T."/>
            <person name="Medema M.H."/>
            <person name="Devos D.P."/>
            <person name="Kaster A.-K."/>
            <person name="Ovreas L."/>
            <person name="Rohde M."/>
            <person name="Galperin M.Y."/>
            <person name="Jogler C."/>
        </authorList>
    </citation>
    <scope>NUCLEOTIDE SEQUENCE [LARGE SCALE GENOMIC DNA]</scope>
    <source>
        <strain evidence="9 10">FF011L</strain>
    </source>
</reference>
<keyword evidence="10" id="KW-1185">Reference proteome</keyword>
<evidence type="ECO:0000256" key="5">
    <source>
        <dbReference type="ARBA" id="ARBA00022989"/>
    </source>
</evidence>
<dbReference type="Pfam" id="PF02687">
    <property type="entry name" value="FtsX"/>
    <property type="match status" value="1"/>
</dbReference>
<feature type="transmembrane region" description="Helical" evidence="7">
    <location>
        <begin position="15"/>
        <end position="34"/>
    </location>
</feature>
<keyword evidence="3" id="KW-1003">Cell membrane</keyword>
<evidence type="ECO:0000256" key="6">
    <source>
        <dbReference type="ARBA" id="ARBA00023136"/>
    </source>
</evidence>
<dbReference type="PANTHER" id="PTHR43738">
    <property type="entry name" value="ABC TRANSPORTER, MEMBRANE PROTEIN"/>
    <property type="match status" value="1"/>
</dbReference>
<gene>
    <name evidence="9" type="ORF">FF011L_16420</name>
</gene>
<dbReference type="RefSeq" id="WP_145351071.1">
    <property type="nucleotide sequence ID" value="NZ_CP036262.1"/>
</dbReference>
<keyword evidence="5 7" id="KW-1133">Transmembrane helix</keyword>
<dbReference type="PANTHER" id="PTHR43738:SF1">
    <property type="entry name" value="HEMIN TRANSPORT SYSTEM PERMEASE PROTEIN HRTB-RELATED"/>
    <property type="match status" value="1"/>
</dbReference>
<proteinExistence type="predicted"/>
<feature type="transmembrane region" description="Helical" evidence="7">
    <location>
        <begin position="321"/>
        <end position="339"/>
    </location>
</feature>
<evidence type="ECO:0000256" key="1">
    <source>
        <dbReference type="ARBA" id="ARBA00004651"/>
    </source>
</evidence>
<keyword evidence="2" id="KW-0813">Transport</keyword>
<dbReference type="KEGG" id="rml:FF011L_16420"/>
<keyword evidence="4 7" id="KW-0812">Transmembrane</keyword>
<dbReference type="InterPro" id="IPR051125">
    <property type="entry name" value="ABC-4/HrtB_transporter"/>
</dbReference>
<organism evidence="9 10">
    <name type="scientific">Roseimaritima multifibrata</name>
    <dbReference type="NCBI Taxonomy" id="1930274"/>
    <lineage>
        <taxon>Bacteria</taxon>
        <taxon>Pseudomonadati</taxon>
        <taxon>Planctomycetota</taxon>
        <taxon>Planctomycetia</taxon>
        <taxon>Pirellulales</taxon>
        <taxon>Pirellulaceae</taxon>
        <taxon>Roseimaritima</taxon>
    </lineage>
</organism>
<feature type="transmembrane region" description="Helical" evidence="7">
    <location>
        <begin position="360"/>
        <end position="380"/>
    </location>
</feature>
<dbReference type="OrthoDB" id="180999at2"/>
<feature type="transmembrane region" description="Helical" evidence="7">
    <location>
        <begin position="267"/>
        <end position="288"/>
    </location>
</feature>
<dbReference type="NCBIfam" id="TIGR01185">
    <property type="entry name" value="devC"/>
    <property type="match status" value="1"/>
</dbReference>
<dbReference type="EMBL" id="CP036262">
    <property type="protein sequence ID" value="QDS92888.1"/>
    <property type="molecule type" value="Genomic_DNA"/>
</dbReference>
<dbReference type="Proteomes" id="UP000320672">
    <property type="component" value="Chromosome"/>
</dbReference>
<evidence type="ECO:0000256" key="2">
    <source>
        <dbReference type="ARBA" id="ARBA00022448"/>
    </source>
</evidence>
<dbReference type="InterPro" id="IPR003838">
    <property type="entry name" value="ABC3_permease_C"/>
</dbReference>
<dbReference type="AlphaFoldDB" id="A0A517MDC9"/>
<dbReference type="PIRSF" id="PIRSF031773">
    <property type="entry name" value="DevC"/>
    <property type="match status" value="1"/>
</dbReference>
<evidence type="ECO:0000259" key="8">
    <source>
        <dbReference type="Pfam" id="PF02687"/>
    </source>
</evidence>
<dbReference type="GO" id="GO:0005886">
    <property type="term" value="C:plasma membrane"/>
    <property type="evidence" value="ECO:0007669"/>
    <property type="project" value="UniProtKB-SubCell"/>
</dbReference>
<evidence type="ECO:0000313" key="9">
    <source>
        <dbReference type="EMBL" id="QDS92888.1"/>
    </source>
</evidence>
<protein>
    <submittedName>
        <fullName evidence="9">FtsX-like permease family protein</fullName>
    </submittedName>
</protein>
<keyword evidence="6 7" id="KW-0472">Membrane</keyword>
<comment type="subcellular location">
    <subcellularLocation>
        <location evidence="1">Cell membrane</location>
        <topology evidence="1">Multi-pass membrane protein</topology>
    </subcellularLocation>
</comment>
<dbReference type="InterPro" id="IPR005891">
    <property type="entry name" value="DevC"/>
</dbReference>
<sequence length="388" mass="43103">MSRTPLAWKNLTSDWRRLFLGAAGVGFAAVLMFMQNGFRNALLDSPVQILKAVDCDLVATSRARFSLTSEHRFSYDLLNQVAADPDVISAIPIYIERARAQIRVVGNKRRPIRVVGIPLDLNRFSLPEIHDQLSALEPPRSALLDRRTRSQYGFAVDDLDKLASQSVELLNNDIRMVGTFGLGTDFANDGTVLLSQDNFAHYFPFRGSGDPLSVVDLGLIHLNPDADPVMVAKRLQSLAPDVWVVTPREDLVQREIQFWNTQTPIGMIFFIGSMMGFAVGVIICYQILFTSIHDAMPEFATLKAMGYPNRYFLGLVVRQSLYLSLIGFLPALLVSWGLFQVLQTTVGLPMLMDPWRIGSVLGLTVLMCLVSGILALRKLITADPASLF</sequence>
<feature type="domain" description="ABC3 transporter permease C-terminal" evidence="8">
    <location>
        <begin position="273"/>
        <end position="384"/>
    </location>
</feature>
<evidence type="ECO:0000256" key="3">
    <source>
        <dbReference type="ARBA" id="ARBA00022475"/>
    </source>
</evidence>
<evidence type="ECO:0000256" key="7">
    <source>
        <dbReference type="SAM" id="Phobius"/>
    </source>
</evidence>
<evidence type="ECO:0000256" key="4">
    <source>
        <dbReference type="ARBA" id="ARBA00022692"/>
    </source>
</evidence>
<name>A0A517MDC9_9BACT</name>
<accession>A0A517MDC9</accession>
<evidence type="ECO:0000313" key="10">
    <source>
        <dbReference type="Proteomes" id="UP000320672"/>
    </source>
</evidence>